<evidence type="ECO:0000256" key="1">
    <source>
        <dbReference type="SAM" id="MobiDB-lite"/>
    </source>
</evidence>
<accession>A0A8D8DRQ3</accession>
<feature type="compositionally biased region" description="Low complexity" evidence="1">
    <location>
        <begin position="69"/>
        <end position="89"/>
    </location>
</feature>
<feature type="region of interest" description="Disordered" evidence="1">
    <location>
        <begin position="59"/>
        <end position="147"/>
    </location>
</feature>
<name>A0A8D8DRQ3_CULPI</name>
<organism evidence="2">
    <name type="scientific">Culex pipiens</name>
    <name type="common">House mosquito</name>
    <dbReference type="NCBI Taxonomy" id="7175"/>
    <lineage>
        <taxon>Eukaryota</taxon>
        <taxon>Metazoa</taxon>
        <taxon>Ecdysozoa</taxon>
        <taxon>Arthropoda</taxon>
        <taxon>Hexapoda</taxon>
        <taxon>Insecta</taxon>
        <taxon>Pterygota</taxon>
        <taxon>Neoptera</taxon>
        <taxon>Endopterygota</taxon>
        <taxon>Diptera</taxon>
        <taxon>Nematocera</taxon>
        <taxon>Culicoidea</taxon>
        <taxon>Culicidae</taxon>
        <taxon>Culicinae</taxon>
        <taxon>Culicini</taxon>
        <taxon>Culex</taxon>
        <taxon>Culex</taxon>
    </lineage>
</organism>
<proteinExistence type="predicted"/>
<reference evidence="2" key="1">
    <citation type="submission" date="2021-05" db="EMBL/GenBank/DDBJ databases">
        <authorList>
            <person name="Alioto T."/>
            <person name="Alioto T."/>
            <person name="Gomez Garrido J."/>
        </authorList>
    </citation>
    <scope>NUCLEOTIDE SEQUENCE</scope>
</reference>
<dbReference type="EMBL" id="HBUE01173437">
    <property type="protein sequence ID" value="CAG6516496.1"/>
    <property type="molecule type" value="Transcribed_RNA"/>
</dbReference>
<evidence type="ECO:0000313" key="2">
    <source>
        <dbReference type="EMBL" id="CAG6516496.1"/>
    </source>
</evidence>
<feature type="region of interest" description="Disordered" evidence="1">
    <location>
        <begin position="1"/>
        <end position="30"/>
    </location>
</feature>
<feature type="compositionally biased region" description="Basic residues" evidence="1">
    <location>
        <begin position="111"/>
        <end position="121"/>
    </location>
</feature>
<dbReference type="EMBL" id="HBUE01278906">
    <property type="protein sequence ID" value="CAG6567995.1"/>
    <property type="molecule type" value="Transcribed_RNA"/>
</dbReference>
<sequence length="147" mass="16791">MVVRPQAGRENQIPRTGQRGQGGPLQSTSRVEMVLQGSSQVILLRKGRPRPNGLVRWQRFFRRKEPHHPLGTPTLNPNRPNNPQPTATPLRQHPHHGRTLQHGSPSGGGRSRNRRRHHVRRRAADGHRGRLLVRTAQRPPSPDRRNR</sequence>
<dbReference type="AlphaFoldDB" id="A0A8D8DRQ3"/>
<protein>
    <submittedName>
        <fullName evidence="2">(northern house mosquito) hypothetical protein</fullName>
    </submittedName>
</protein>